<dbReference type="PANTHER" id="PTHR23509:SF10">
    <property type="entry name" value="LD21067P"/>
    <property type="match status" value="1"/>
</dbReference>
<dbReference type="GO" id="GO:0004620">
    <property type="term" value="F:phospholipase activity"/>
    <property type="evidence" value="ECO:0007669"/>
    <property type="project" value="TreeGrafter"/>
</dbReference>
<feature type="compositionally biased region" description="Polar residues" evidence="2">
    <location>
        <begin position="488"/>
        <end position="497"/>
    </location>
</feature>
<dbReference type="Proteomes" id="UP000886885">
    <property type="component" value="Chromosome 13D"/>
</dbReference>
<feature type="domain" description="DDHD" evidence="3">
    <location>
        <begin position="667"/>
        <end position="950"/>
    </location>
</feature>
<sequence length="1011" mass="114265">MEGSKANPAVSEEILPDLLKNTPSNIARLEDVIENCKGRQKYLAQTRSPSDGGDVRWYFCKVPLAENELAASVLLTEIVGKSDRFGMRDSLAIEASFLQREEELLTSWWKEYAECSEGPVGQPTTSKKFYTLENADSPEGGRAAQLHEVEEERVGVPVKGGLYEVDLVKRHCFPVYWNGENRRVLRGHWFARKGGLDWLPLREDVAEQLEIAYRSQVWHRRMFQPSSLFAARVDLQGSTLGLHALFTGEDDTWEAWLNIDASGFSNIVSLSGNEIKLRRGYSASHSAKPTQDELRQRKEEEMDDYCSQVPVQHVVFMVHGIGQRLEKSNLVDDVGNFRHITASLAERHLTSHQRGAQRVLFIPCQWRKDLKLSSEAAVEKITLDGVRGLRVMLGATVHDVLYYMSPIYCQDIINSVSNQLNRLYLKFLKRNPGYDGKVSIYGHSLGSVLSYDILCHQENLSSPFPMDWMYNEHPRSEESSLDTKHDLSTNLEGNNSNVVSEAKDMVDPVDEEMMTARSTLLQEKGLADDFSTSLSPHVSDLDETASDSNFKQMGGKESLHEFVHDSSNECEGTEMKLDNPMSGVDNMEVEGSEDTGNKEKEINMLMEEIDSLKAKIAELESKCGGENANEKGKATENMPKQTISETLALGQDEAPKSYTPYIKYTKLEFKVDTFFAVGSPLGVFLSLRNIRIGIGKGQKYWADENISEEMPACSQMFNIFHPFDPVAYRIEPLVCKEFISKRPVIIPYHKGGRRLHIGFQELTEDLAGRSQAIMNHLNFVKALPLSQARTETKPYFSLLCRVSTTCPLGKVLTVCQSRIAYSEEEEENSHEKEERTYGSIMMERLTGSEGRIDHILQVRGIQQQKLIMGSVFPHHISNSMGADRDMGKRFALLSVSDMTTSEIVTKQMSQRFSRQLDKTFKHPYLQAIGAHTNYWRDHDTALFILKHLHREIPEDPISPTESSGGTSKDKIGSTGWYDNSEAAEEELPLTFSDRMMARNFSRKAKNYMKGP</sequence>
<dbReference type="GO" id="GO:0005737">
    <property type="term" value="C:cytoplasm"/>
    <property type="evidence" value="ECO:0007669"/>
    <property type="project" value="TreeGrafter"/>
</dbReference>
<dbReference type="AlphaFoldDB" id="A0A8X7YJZ5"/>
<dbReference type="EMBL" id="JAAWWB010000026">
    <property type="protein sequence ID" value="KAG6751017.1"/>
    <property type="molecule type" value="Genomic_DNA"/>
</dbReference>
<evidence type="ECO:0000313" key="5">
    <source>
        <dbReference type="Proteomes" id="UP000886885"/>
    </source>
</evidence>
<dbReference type="Pfam" id="PF02862">
    <property type="entry name" value="DDHD"/>
    <property type="match status" value="1"/>
</dbReference>
<feature type="compositionally biased region" description="Basic and acidic residues" evidence="2">
    <location>
        <begin position="475"/>
        <end position="487"/>
    </location>
</feature>
<keyword evidence="5" id="KW-1185">Reference proteome</keyword>
<accession>A0A8X7YJZ5</accession>
<protein>
    <recommendedName>
        <fullName evidence="3">DDHD domain-containing protein</fullName>
    </recommendedName>
</protein>
<keyword evidence="1" id="KW-0175">Coiled coil</keyword>
<dbReference type="SMART" id="SM01127">
    <property type="entry name" value="DDHD"/>
    <property type="match status" value="1"/>
</dbReference>
<dbReference type="InterPro" id="IPR058055">
    <property type="entry name" value="PA-PLA1"/>
</dbReference>
<comment type="caution">
    <text evidence="4">The sequence shown here is derived from an EMBL/GenBank/DDBJ whole genome shotgun (WGS) entry which is preliminary data.</text>
</comment>
<feature type="region of interest" description="Disordered" evidence="2">
    <location>
        <begin position="954"/>
        <end position="979"/>
    </location>
</feature>
<evidence type="ECO:0000313" key="4">
    <source>
        <dbReference type="EMBL" id="KAG6751017.1"/>
    </source>
</evidence>
<name>A0A8X7YJZ5_POPTO</name>
<organism evidence="4 5">
    <name type="scientific">Populus tomentosa</name>
    <name type="common">Chinese white poplar</name>
    <dbReference type="NCBI Taxonomy" id="118781"/>
    <lineage>
        <taxon>Eukaryota</taxon>
        <taxon>Viridiplantae</taxon>
        <taxon>Streptophyta</taxon>
        <taxon>Embryophyta</taxon>
        <taxon>Tracheophyta</taxon>
        <taxon>Spermatophyta</taxon>
        <taxon>Magnoliopsida</taxon>
        <taxon>eudicotyledons</taxon>
        <taxon>Gunneridae</taxon>
        <taxon>Pentapetalae</taxon>
        <taxon>rosids</taxon>
        <taxon>fabids</taxon>
        <taxon>Malpighiales</taxon>
        <taxon>Salicaceae</taxon>
        <taxon>Saliceae</taxon>
        <taxon>Populus</taxon>
    </lineage>
</organism>
<reference evidence="4" key="1">
    <citation type="journal article" date="2020" name="bioRxiv">
        <title>Hybrid origin of Populus tomentosa Carr. identified through genome sequencing and phylogenomic analysis.</title>
        <authorList>
            <person name="An X."/>
            <person name="Gao K."/>
            <person name="Chen Z."/>
            <person name="Li J."/>
            <person name="Yang X."/>
            <person name="Yang X."/>
            <person name="Zhou J."/>
            <person name="Guo T."/>
            <person name="Zhao T."/>
            <person name="Huang S."/>
            <person name="Miao D."/>
            <person name="Khan W.U."/>
            <person name="Rao P."/>
            <person name="Ye M."/>
            <person name="Lei B."/>
            <person name="Liao W."/>
            <person name="Wang J."/>
            <person name="Ji L."/>
            <person name="Li Y."/>
            <person name="Guo B."/>
            <person name="Mustafa N.S."/>
            <person name="Li S."/>
            <person name="Yun Q."/>
            <person name="Keller S.R."/>
            <person name="Mao J."/>
            <person name="Zhang R."/>
            <person name="Strauss S.H."/>
        </authorList>
    </citation>
    <scope>NUCLEOTIDE SEQUENCE</scope>
    <source>
        <strain evidence="4">GM15</strain>
        <tissue evidence="4">Leaf</tissue>
    </source>
</reference>
<evidence type="ECO:0000256" key="1">
    <source>
        <dbReference type="SAM" id="Coils"/>
    </source>
</evidence>
<dbReference type="GO" id="GO:0046872">
    <property type="term" value="F:metal ion binding"/>
    <property type="evidence" value="ECO:0007669"/>
    <property type="project" value="InterPro"/>
</dbReference>
<feature type="region of interest" description="Disordered" evidence="2">
    <location>
        <begin position="475"/>
        <end position="497"/>
    </location>
</feature>
<dbReference type="OrthoDB" id="431378at2759"/>
<feature type="coiled-coil region" evidence="1">
    <location>
        <begin position="595"/>
        <end position="629"/>
    </location>
</feature>
<dbReference type="PROSITE" id="PS51043">
    <property type="entry name" value="DDHD"/>
    <property type="match status" value="1"/>
</dbReference>
<dbReference type="PANTHER" id="PTHR23509">
    <property type="entry name" value="PA-PL1 PHOSPHOLIPASE FAMILY"/>
    <property type="match status" value="1"/>
</dbReference>
<gene>
    <name evidence="4" type="ORF">POTOM_045534</name>
</gene>
<dbReference type="InterPro" id="IPR004177">
    <property type="entry name" value="DDHD_dom"/>
</dbReference>
<evidence type="ECO:0000256" key="2">
    <source>
        <dbReference type="SAM" id="MobiDB-lite"/>
    </source>
</evidence>
<evidence type="ECO:0000259" key="3">
    <source>
        <dbReference type="PROSITE" id="PS51043"/>
    </source>
</evidence>
<proteinExistence type="predicted"/>